<dbReference type="InterPro" id="IPR007484">
    <property type="entry name" value="Peptidase_M28"/>
</dbReference>
<evidence type="ECO:0000256" key="4">
    <source>
        <dbReference type="ARBA" id="ARBA00022729"/>
    </source>
</evidence>
<evidence type="ECO:0000256" key="2">
    <source>
        <dbReference type="ARBA" id="ARBA00022670"/>
    </source>
</evidence>
<dbReference type="Pfam" id="PF04389">
    <property type="entry name" value="Peptidase_M28"/>
    <property type="match status" value="1"/>
</dbReference>
<evidence type="ECO:0000256" key="6">
    <source>
        <dbReference type="ARBA" id="ARBA00022833"/>
    </source>
</evidence>
<dbReference type="GO" id="GO:0004177">
    <property type="term" value="F:aminopeptidase activity"/>
    <property type="evidence" value="ECO:0007669"/>
    <property type="project" value="UniProtKB-KW"/>
</dbReference>
<organism evidence="8 9">
    <name type="scientific">Sphingobacterium corticibacterium</name>
    <dbReference type="NCBI Taxonomy" id="2484746"/>
    <lineage>
        <taxon>Bacteria</taxon>
        <taxon>Pseudomonadati</taxon>
        <taxon>Bacteroidota</taxon>
        <taxon>Sphingobacteriia</taxon>
        <taxon>Sphingobacteriales</taxon>
        <taxon>Sphingobacteriaceae</taxon>
        <taxon>Sphingobacterium</taxon>
    </lineage>
</organism>
<dbReference type="CDD" id="cd05660">
    <property type="entry name" value="M28_like_PA"/>
    <property type="match status" value="1"/>
</dbReference>
<dbReference type="GO" id="GO:0008235">
    <property type="term" value="F:metalloexopeptidase activity"/>
    <property type="evidence" value="ECO:0007669"/>
    <property type="project" value="InterPro"/>
</dbReference>
<dbReference type="AlphaFoldDB" id="A0A4Q6XZN8"/>
<keyword evidence="6" id="KW-0862">Zinc</keyword>
<dbReference type="CDD" id="cd04821">
    <property type="entry name" value="PA_M28_1_2"/>
    <property type="match status" value="1"/>
</dbReference>
<evidence type="ECO:0000313" key="9">
    <source>
        <dbReference type="Proteomes" id="UP000292855"/>
    </source>
</evidence>
<keyword evidence="4" id="KW-0732">Signal</keyword>
<dbReference type="PROSITE" id="PS51257">
    <property type="entry name" value="PROKAR_LIPOPROTEIN"/>
    <property type="match status" value="1"/>
</dbReference>
<dbReference type="GO" id="GO:0006508">
    <property type="term" value="P:proteolysis"/>
    <property type="evidence" value="ECO:0007669"/>
    <property type="project" value="UniProtKB-KW"/>
</dbReference>
<dbReference type="PANTHER" id="PTHR12147">
    <property type="entry name" value="METALLOPEPTIDASE M28 FAMILY MEMBER"/>
    <property type="match status" value="1"/>
</dbReference>
<evidence type="ECO:0000256" key="3">
    <source>
        <dbReference type="ARBA" id="ARBA00022723"/>
    </source>
</evidence>
<dbReference type="OrthoDB" id="9764939at2"/>
<keyword evidence="1" id="KW-0031">Aminopeptidase</keyword>
<evidence type="ECO:0000313" key="8">
    <source>
        <dbReference type="EMBL" id="RZF62784.1"/>
    </source>
</evidence>
<accession>A0A4Q6XZN8</accession>
<gene>
    <name evidence="8" type="ORF">EWE74_08350</name>
</gene>
<dbReference type="RefSeq" id="WP_130141007.1">
    <property type="nucleotide sequence ID" value="NZ_SGIT01000001.1"/>
</dbReference>
<feature type="domain" description="Peptidase M28" evidence="7">
    <location>
        <begin position="307"/>
        <end position="519"/>
    </location>
</feature>
<keyword evidence="3" id="KW-0479">Metal-binding</keyword>
<proteinExistence type="predicted"/>
<protein>
    <submittedName>
        <fullName evidence="8">M20/M25/M40 family metallo-hydrolase</fullName>
    </submittedName>
</protein>
<keyword evidence="9" id="KW-1185">Reference proteome</keyword>
<keyword evidence="5 8" id="KW-0378">Hydrolase</keyword>
<dbReference type="PANTHER" id="PTHR12147:SF56">
    <property type="entry name" value="AMINOPEPTIDASE YDR415C-RELATED"/>
    <property type="match status" value="1"/>
</dbReference>
<dbReference type="InterPro" id="IPR045175">
    <property type="entry name" value="M28_fam"/>
</dbReference>
<evidence type="ECO:0000256" key="1">
    <source>
        <dbReference type="ARBA" id="ARBA00022438"/>
    </source>
</evidence>
<sequence>MIMTKNLLLISATTTLFLSCQPGGTDSHHTDGLDSIALAAITEDTYRTHVTKLSSDEFLGRKPFTKGDTLTVQYIEQQFKDLGLQPGNGDSYFQEVPLVEIASEPKNKVLTFKSETGTLSANYLDDYVIGSRRLQNDIDVAESELVFVGFGIVAPEFDWNDYEGLDVKGKTVVAMVSDPGRYDKSLFKADTMTYYGRWKYKYEEAARQGATGILLIHETEAASYGWNVVRSGWSGPQLDLISEDNGTSFSEFEGWISNETAKKLFQLADISPNVMEEAKKPGFKAIPLHVSTSVGIHNTFRKSTSNNVIAKLKGAKRPDEVIIYTAHWDHLGVGEPVDGDTIYNGAIDNAAGVAALFEIAKAFQAAKAQPERSIIFLAVTSEEEGLLGSAYYAQHPIYPLNKTVANLNMDAFSALGATKDVSVVGIGQTEIEDYVEKSAAKFGRVMKGESDPTSGGFYRSDHFNFVKAGVPGLFMGAGSELLSTDTVDIERRREALAGRYHTVTDEVDENWDFSGIIADIRLFFDIGYTMSMESTFPNFKAKSEFKELGDKRLKGL</sequence>
<dbReference type="Gene3D" id="3.40.630.10">
    <property type="entry name" value="Zn peptidases"/>
    <property type="match status" value="2"/>
</dbReference>
<dbReference type="EMBL" id="SGIT01000001">
    <property type="protein sequence ID" value="RZF62784.1"/>
    <property type="molecule type" value="Genomic_DNA"/>
</dbReference>
<dbReference type="Proteomes" id="UP000292855">
    <property type="component" value="Unassembled WGS sequence"/>
</dbReference>
<name>A0A4Q6XZN8_9SPHI</name>
<evidence type="ECO:0000259" key="7">
    <source>
        <dbReference type="Pfam" id="PF04389"/>
    </source>
</evidence>
<dbReference type="GO" id="GO:0046872">
    <property type="term" value="F:metal ion binding"/>
    <property type="evidence" value="ECO:0007669"/>
    <property type="project" value="UniProtKB-KW"/>
</dbReference>
<reference evidence="8 9" key="1">
    <citation type="submission" date="2019-02" db="EMBL/GenBank/DDBJ databases">
        <authorList>
            <person name="Li Y."/>
        </authorList>
    </citation>
    <scope>NUCLEOTIDE SEQUENCE [LARGE SCALE GENOMIC DNA]</scope>
    <source>
        <strain evidence="8 9">30C10-4-7</strain>
    </source>
</reference>
<keyword evidence="2" id="KW-0645">Protease</keyword>
<dbReference type="SUPFAM" id="SSF53187">
    <property type="entry name" value="Zn-dependent exopeptidases"/>
    <property type="match status" value="1"/>
</dbReference>
<evidence type="ECO:0000256" key="5">
    <source>
        <dbReference type="ARBA" id="ARBA00022801"/>
    </source>
</evidence>
<comment type="caution">
    <text evidence="8">The sequence shown here is derived from an EMBL/GenBank/DDBJ whole genome shotgun (WGS) entry which is preliminary data.</text>
</comment>